<sequence length="573" mass="65572">MNKENSYFTFYQHRHLCDAVLKVGDAEFHVHKIILYACSPYFRNLFTLWSDPDCWIYDITDVSPETMSLIVKFFYTGFAPVTEANAKELFITADRYDIPGLMQVCSNFLVKELKIENCISIWLLADSYYYPELRRKAFSYILTHFEMVAVISKQFPLLSVQHLVQIIQCDQLLVKREETVYEAILKWISYSLDERKEYISLLFPHVRLALMDPMYICKKVVRTQSVCSSEECQLIILKTLDALLHNAAKKFLKTTAWYPLIPPRYPPALIYAIGGWSNGSPISTIEAYDPRTDHWVNLSFTEDVPRAYHGSVALNGYIYCIGGYDRVTQLSSVSKFNLKTKTWQEVSPMHIKRCFVSVTVLDGIIYALGGYNGLRRVESAERYDPRRNQWTYISSMHEQRSDASCVSFNGKVYICGGFTGMHCLSTVECYNPRNNQWTMMASMRSRRSGIGVAVYANQIFAIGGFNGTDRLRSAEAYNPVTNSWHKVSPMLSPRSNFGITVTNDCLFVVGGYNGNRTTQEVEFFNAATKQWVDARDMVVTRSALSCCLVEGLNDIVDYITPFVPVPGRFDIVF</sequence>
<dbReference type="PANTHER" id="PTHR24412">
    <property type="entry name" value="KELCH PROTEIN"/>
    <property type="match status" value="1"/>
</dbReference>
<dbReference type="SUPFAM" id="SSF117281">
    <property type="entry name" value="Kelch motif"/>
    <property type="match status" value="1"/>
</dbReference>
<protein>
    <submittedName>
        <fullName evidence="4">Kelch like family member 10</fullName>
    </submittedName>
</protein>
<dbReference type="AlphaFoldDB" id="A0A3B3D8T4"/>
<dbReference type="SUPFAM" id="SSF54695">
    <property type="entry name" value="POZ domain"/>
    <property type="match status" value="1"/>
</dbReference>
<keyword evidence="5" id="KW-1185">Reference proteome</keyword>
<dbReference type="InterPro" id="IPR017096">
    <property type="entry name" value="BTB-kelch_protein"/>
</dbReference>
<dbReference type="Pfam" id="PF00651">
    <property type="entry name" value="BTB"/>
    <property type="match status" value="1"/>
</dbReference>
<dbReference type="PIRSF" id="PIRSF037037">
    <property type="entry name" value="Kelch-like_protein_gigaxonin"/>
    <property type="match status" value="1"/>
</dbReference>
<dbReference type="SMART" id="SM00875">
    <property type="entry name" value="BACK"/>
    <property type="match status" value="1"/>
</dbReference>
<dbReference type="Gene3D" id="2.120.10.80">
    <property type="entry name" value="Kelch-type beta propeller"/>
    <property type="match status" value="2"/>
</dbReference>
<dbReference type="InterPro" id="IPR006652">
    <property type="entry name" value="Kelch_1"/>
</dbReference>
<name>A0A3B3D8T4_ORYME</name>
<evidence type="ECO:0000256" key="1">
    <source>
        <dbReference type="ARBA" id="ARBA00022441"/>
    </source>
</evidence>
<dbReference type="InterPro" id="IPR000210">
    <property type="entry name" value="BTB/POZ_dom"/>
</dbReference>
<evidence type="ECO:0000313" key="5">
    <source>
        <dbReference type="Proteomes" id="UP000261560"/>
    </source>
</evidence>
<dbReference type="SMART" id="SM00612">
    <property type="entry name" value="Kelch"/>
    <property type="match status" value="6"/>
</dbReference>
<dbReference type="OMA" id="KIRLAWM"/>
<keyword evidence="1" id="KW-0880">Kelch repeat</keyword>
<dbReference type="PaxDb" id="30732-ENSOMEP00000026286"/>
<dbReference type="PROSITE" id="PS50097">
    <property type="entry name" value="BTB"/>
    <property type="match status" value="1"/>
</dbReference>
<dbReference type="Ensembl" id="ENSOMET00000004957.1">
    <property type="protein sequence ID" value="ENSOMEP00000026286.1"/>
    <property type="gene ID" value="ENSOMEG00000008011.1"/>
</dbReference>
<dbReference type="Proteomes" id="UP000261560">
    <property type="component" value="Unplaced"/>
</dbReference>
<dbReference type="STRING" id="30732.ENSOMEP00000026286"/>
<accession>A0A3B3D8T4</accession>
<dbReference type="FunFam" id="1.25.40.420:FF:000001">
    <property type="entry name" value="Kelch-like family member 12"/>
    <property type="match status" value="1"/>
</dbReference>
<proteinExistence type="predicted"/>
<reference evidence="4" key="2">
    <citation type="submission" date="2025-09" db="UniProtKB">
        <authorList>
            <consortium name="Ensembl"/>
        </authorList>
    </citation>
    <scope>IDENTIFICATION</scope>
</reference>
<evidence type="ECO:0000313" key="4">
    <source>
        <dbReference type="Ensembl" id="ENSOMEP00000026286.1"/>
    </source>
</evidence>
<dbReference type="InterPro" id="IPR011705">
    <property type="entry name" value="BACK"/>
</dbReference>
<dbReference type="OrthoDB" id="191037at2759"/>
<evidence type="ECO:0000256" key="2">
    <source>
        <dbReference type="ARBA" id="ARBA00022737"/>
    </source>
</evidence>
<keyword evidence="2" id="KW-0677">Repeat</keyword>
<reference evidence="4" key="1">
    <citation type="submission" date="2025-08" db="UniProtKB">
        <authorList>
            <consortium name="Ensembl"/>
        </authorList>
    </citation>
    <scope>IDENTIFICATION</scope>
</reference>
<feature type="domain" description="BTB" evidence="3">
    <location>
        <begin position="17"/>
        <end position="83"/>
    </location>
</feature>
<dbReference type="InterPro" id="IPR015915">
    <property type="entry name" value="Kelch-typ_b-propeller"/>
</dbReference>
<dbReference type="GeneTree" id="ENSGT00940000154664"/>
<dbReference type="Pfam" id="PF07707">
    <property type="entry name" value="BACK"/>
    <property type="match status" value="1"/>
</dbReference>
<evidence type="ECO:0000259" key="3">
    <source>
        <dbReference type="PROSITE" id="PS50097"/>
    </source>
</evidence>
<dbReference type="SMART" id="SM00225">
    <property type="entry name" value="BTB"/>
    <property type="match status" value="1"/>
</dbReference>
<organism evidence="4 5">
    <name type="scientific">Oryzias melastigma</name>
    <name type="common">Marine medaka</name>
    <dbReference type="NCBI Taxonomy" id="30732"/>
    <lineage>
        <taxon>Eukaryota</taxon>
        <taxon>Metazoa</taxon>
        <taxon>Chordata</taxon>
        <taxon>Craniata</taxon>
        <taxon>Vertebrata</taxon>
        <taxon>Euteleostomi</taxon>
        <taxon>Actinopterygii</taxon>
        <taxon>Neopterygii</taxon>
        <taxon>Teleostei</taxon>
        <taxon>Neoteleostei</taxon>
        <taxon>Acanthomorphata</taxon>
        <taxon>Ovalentaria</taxon>
        <taxon>Atherinomorphae</taxon>
        <taxon>Beloniformes</taxon>
        <taxon>Adrianichthyidae</taxon>
        <taxon>Oryziinae</taxon>
        <taxon>Oryzias</taxon>
    </lineage>
</organism>
<dbReference type="Pfam" id="PF01344">
    <property type="entry name" value="Kelch_1"/>
    <property type="match status" value="2"/>
</dbReference>
<dbReference type="Gene3D" id="1.25.40.420">
    <property type="match status" value="1"/>
</dbReference>
<dbReference type="Pfam" id="PF24681">
    <property type="entry name" value="Kelch_KLHDC2_KLHL20_DRC7"/>
    <property type="match status" value="1"/>
</dbReference>
<dbReference type="Gene3D" id="3.30.710.10">
    <property type="entry name" value="Potassium Channel Kv1.1, Chain A"/>
    <property type="match status" value="1"/>
</dbReference>
<dbReference type="PANTHER" id="PTHR24412:SF172">
    <property type="entry name" value="KELCH-LIKE PROTEIN 10"/>
    <property type="match status" value="1"/>
</dbReference>
<dbReference type="InterPro" id="IPR011333">
    <property type="entry name" value="SKP1/BTB/POZ_sf"/>
</dbReference>